<feature type="transmembrane region" description="Helical" evidence="7">
    <location>
        <begin position="173"/>
        <end position="189"/>
    </location>
</feature>
<evidence type="ECO:0000313" key="10">
    <source>
        <dbReference type="Proteomes" id="UP001325479"/>
    </source>
</evidence>
<feature type="transmembrane region" description="Helical" evidence="7">
    <location>
        <begin position="64"/>
        <end position="86"/>
    </location>
</feature>
<evidence type="ECO:0000256" key="4">
    <source>
        <dbReference type="ARBA" id="ARBA00022989"/>
    </source>
</evidence>
<comment type="cofactor">
    <cofactor evidence="7">
        <name>FMN</name>
        <dbReference type="ChEBI" id="CHEBI:58210"/>
    </cofactor>
    <text evidence="7">Binds 1 FMN per subunit.</text>
</comment>
<name>A0ABZ0WUG0_9BURK</name>
<feature type="domain" description="Ferric oxidoreductase" evidence="8">
    <location>
        <begin position="69"/>
        <end position="182"/>
    </location>
</feature>
<comment type="function">
    <text evidence="7">Part of the MsrPQ system that repairs oxidized periplasmic proteins containing methionine sulfoxide residues (Met-O), using respiratory chain electrons. Thus protects these proteins from oxidative-stress damage caused by reactive species of oxygen and chlorine generated by the host defense mechanisms. MsrPQ is essential for the maintenance of envelope integrity under bleach stress, rescuing a wide series of structurally unrelated periplasmic proteins from methionine oxidation. MsrQ provides electrons for reduction to the reductase catalytic subunit MsrP, using the quinone pool of the respiratory chain.</text>
</comment>
<evidence type="ECO:0000313" key="9">
    <source>
        <dbReference type="EMBL" id="WQD81058.1"/>
    </source>
</evidence>
<feature type="transmembrane region" description="Helical" evidence="7">
    <location>
        <begin position="201"/>
        <end position="218"/>
    </location>
</feature>
<evidence type="ECO:0000259" key="8">
    <source>
        <dbReference type="Pfam" id="PF01794"/>
    </source>
</evidence>
<proteinExistence type="inferred from homology"/>
<keyword evidence="7" id="KW-0479">Metal-binding</keyword>
<gene>
    <name evidence="7 9" type="primary">msrQ</name>
    <name evidence="9" type="ORF">U0042_17670</name>
</gene>
<dbReference type="PANTHER" id="PTHR36964">
    <property type="entry name" value="PROTEIN-METHIONINE-SULFOXIDE REDUCTASE HEME-BINDING SUBUNIT MSRQ"/>
    <property type="match status" value="1"/>
</dbReference>
<reference evidence="9 10" key="1">
    <citation type="submission" date="2023-12" db="EMBL/GenBank/DDBJ databases">
        <title>Genome sequencing and assembly of bacterial species from a model synthetic community.</title>
        <authorList>
            <person name="Hogle S.L."/>
        </authorList>
    </citation>
    <scope>NUCLEOTIDE SEQUENCE [LARGE SCALE GENOMIC DNA]</scope>
    <source>
        <strain evidence="9 10">HAMBI 2494</strain>
    </source>
</reference>
<keyword evidence="7" id="KW-0285">Flavoprotein</keyword>
<dbReference type="PANTHER" id="PTHR36964:SF1">
    <property type="entry name" value="PROTEIN-METHIONINE-SULFOXIDE REDUCTASE HEME-BINDING SUBUNIT MSRQ"/>
    <property type="match status" value="1"/>
</dbReference>
<accession>A0ABZ0WUG0</accession>
<keyword evidence="7" id="KW-1003">Cell membrane</keyword>
<comment type="cofactor">
    <cofactor evidence="7">
        <name>heme b</name>
        <dbReference type="ChEBI" id="CHEBI:60344"/>
    </cofactor>
    <text evidence="7">Binds 1 heme b (iron(II)-protoporphyrin IX) group per subunit.</text>
</comment>
<comment type="subunit">
    <text evidence="7">Heterodimer of a catalytic subunit (MsrP) and a heme-binding subunit (MsrQ).</text>
</comment>
<keyword evidence="10" id="KW-1185">Reference proteome</keyword>
<feature type="transmembrane region" description="Helical" evidence="7">
    <location>
        <begin position="35"/>
        <end position="58"/>
    </location>
</feature>
<keyword evidence="7" id="KW-0349">Heme</keyword>
<evidence type="ECO:0000256" key="7">
    <source>
        <dbReference type="HAMAP-Rule" id="MF_01207"/>
    </source>
</evidence>
<keyword evidence="7" id="KW-0249">Electron transport</keyword>
<keyword evidence="4 7" id="KW-1133">Transmembrane helix</keyword>
<evidence type="ECO:0000256" key="2">
    <source>
        <dbReference type="ARBA" id="ARBA00022448"/>
    </source>
</evidence>
<dbReference type="InterPro" id="IPR022837">
    <property type="entry name" value="MsrQ-like"/>
</dbReference>
<organism evidence="9 10">
    <name type="scientific">Paraburkholderia kururiensis</name>
    <dbReference type="NCBI Taxonomy" id="984307"/>
    <lineage>
        <taxon>Bacteria</taxon>
        <taxon>Pseudomonadati</taxon>
        <taxon>Pseudomonadota</taxon>
        <taxon>Betaproteobacteria</taxon>
        <taxon>Burkholderiales</taxon>
        <taxon>Burkholderiaceae</taxon>
        <taxon>Paraburkholderia</taxon>
    </lineage>
</organism>
<feature type="transmembrane region" description="Helical" evidence="7">
    <location>
        <begin position="139"/>
        <end position="161"/>
    </location>
</feature>
<dbReference type="Pfam" id="PF01794">
    <property type="entry name" value="Ferric_reduct"/>
    <property type="match status" value="1"/>
</dbReference>
<dbReference type="NCBIfam" id="NF003837">
    <property type="entry name" value="PRK05419.2-5"/>
    <property type="match status" value="1"/>
</dbReference>
<evidence type="ECO:0000256" key="1">
    <source>
        <dbReference type="ARBA" id="ARBA00004141"/>
    </source>
</evidence>
<feature type="transmembrane region" description="Helical" evidence="7">
    <location>
        <begin position="98"/>
        <end position="119"/>
    </location>
</feature>
<dbReference type="EMBL" id="CP139965">
    <property type="protein sequence ID" value="WQD81058.1"/>
    <property type="molecule type" value="Genomic_DNA"/>
</dbReference>
<evidence type="ECO:0000256" key="6">
    <source>
        <dbReference type="ARBA" id="ARBA00023136"/>
    </source>
</evidence>
<comment type="subcellular location">
    <subcellularLocation>
        <location evidence="7">Cell membrane</location>
        <topology evidence="7">Multi-pass membrane protein</topology>
    </subcellularLocation>
    <subcellularLocation>
        <location evidence="1">Membrane</location>
        <topology evidence="1">Multi-pass membrane protein</topology>
    </subcellularLocation>
</comment>
<keyword evidence="2 7" id="KW-0813">Transport</keyword>
<keyword evidence="3 7" id="KW-0812">Transmembrane</keyword>
<keyword evidence="7" id="KW-0288">FMN</keyword>
<sequence>MGTAGKGRPPAASVGTSRGRPRAAAGARWVAPAKVAVFLAALYPLGRLVLLGFTGGLGANPIEFITWSTGLWTLVFLCITLAVTPLRRLTGLNALVRFRRMLGLFAFFYATLHFTTYIWLDKWFNVADMFKDIAKRPFITVGFAAFVLLIPLAATSPRAMVRRLGRHWQTLHRAIYAIGALAILHFWWLKAGKHDLVLPKIYGAIVVVLLGWRLAVWLRERFRATGGAG</sequence>
<protein>
    <recommendedName>
        <fullName evidence="7">Protein-methionine-sulfoxide reductase heme-binding subunit MsrQ</fullName>
    </recommendedName>
    <alternativeName>
        <fullName evidence="7">Flavocytochrome MsrQ</fullName>
    </alternativeName>
</protein>
<dbReference type="InterPro" id="IPR013130">
    <property type="entry name" value="Fe3_Rdtase_TM_dom"/>
</dbReference>
<keyword evidence="6 7" id="KW-0472">Membrane</keyword>
<dbReference type="RefSeq" id="WP_232833522.1">
    <property type="nucleotide sequence ID" value="NZ_CP139965.1"/>
</dbReference>
<evidence type="ECO:0000256" key="5">
    <source>
        <dbReference type="ARBA" id="ARBA00023004"/>
    </source>
</evidence>
<dbReference type="HAMAP" id="MF_01207">
    <property type="entry name" value="MsrQ"/>
    <property type="match status" value="1"/>
</dbReference>
<dbReference type="Proteomes" id="UP001325479">
    <property type="component" value="Chromosome"/>
</dbReference>
<keyword evidence="5 7" id="KW-0408">Iron</keyword>
<comment type="similarity">
    <text evidence="7">Belongs to the MsrQ family.</text>
</comment>
<evidence type="ECO:0000256" key="3">
    <source>
        <dbReference type="ARBA" id="ARBA00022692"/>
    </source>
</evidence>